<evidence type="ECO:0000256" key="1">
    <source>
        <dbReference type="SAM" id="MobiDB-lite"/>
    </source>
</evidence>
<evidence type="ECO:0000313" key="3">
    <source>
        <dbReference type="Proteomes" id="UP000541444"/>
    </source>
</evidence>
<dbReference type="Proteomes" id="UP000541444">
    <property type="component" value="Unassembled WGS sequence"/>
</dbReference>
<feature type="compositionally biased region" description="Basic and acidic residues" evidence="1">
    <location>
        <begin position="106"/>
        <end position="125"/>
    </location>
</feature>
<name>A0A7J7LQE6_9MAGN</name>
<feature type="compositionally biased region" description="Low complexity" evidence="1">
    <location>
        <begin position="24"/>
        <end position="33"/>
    </location>
</feature>
<organism evidence="2 3">
    <name type="scientific">Kingdonia uniflora</name>
    <dbReference type="NCBI Taxonomy" id="39325"/>
    <lineage>
        <taxon>Eukaryota</taxon>
        <taxon>Viridiplantae</taxon>
        <taxon>Streptophyta</taxon>
        <taxon>Embryophyta</taxon>
        <taxon>Tracheophyta</taxon>
        <taxon>Spermatophyta</taxon>
        <taxon>Magnoliopsida</taxon>
        <taxon>Ranunculales</taxon>
        <taxon>Circaeasteraceae</taxon>
        <taxon>Kingdonia</taxon>
    </lineage>
</organism>
<evidence type="ECO:0000313" key="2">
    <source>
        <dbReference type="EMBL" id="KAF6144768.1"/>
    </source>
</evidence>
<dbReference type="PROSITE" id="PS51257">
    <property type="entry name" value="PROKAR_LIPOPROTEIN"/>
    <property type="match status" value="1"/>
</dbReference>
<accession>A0A7J7LQE6</accession>
<dbReference type="EMBL" id="JACGCM010002112">
    <property type="protein sequence ID" value="KAF6144768.1"/>
    <property type="molecule type" value="Genomic_DNA"/>
</dbReference>
<comment type="caution">
    <text evidence="2">The sequence shown here is derived from an EMBL/GenBank/DDBJ whole genome shotgun (WGS) entry which is preliminary data.</text>
</comment>
<reference evidence="2 3" key="1">
    <citation type="journal article" date="2020" name="IScience">
        <title>Genome Sequencing of the Endangered Kingdonia uniflora (Circaeasteraceae, Ranunculales) Reveals Potential Mechanisms of Evolutionary Specialization.</title>
        <authorList>
            <person name="Sun Y."/>
            <person name="Deng T."/>
            <person name="Zhang A."/>
            <person name="Moore M.J."/>
            <person name="Landis J.B."/>
            <person name="Lin N."/>
            <person name="Zhang H."/>
            <person name="Zhang X."/>
            <person name="Huang J."/>
            <person name="Zhang X."/>
            <person name="Sun H."/>
            <person name="Wang H."/>
        </authorList>
    </citation>
    <scope>NUCLEOTIDE SEQUENCE [LARGE SCALE GENOMIC DNA]</scope>
    <source>
        <strain evidence="2">TB1705</strain>
        <tissue evidence="2">Leaf</tissue>
    </source>
</reference>
<proteinExistence type="predicted"/>
<feature type="region of interest" description="Disordered" evidence="1">
    <location>
        <begin position="1"/>
        <end position="126"/>
    </location>
</feature>
<gene>
    <name evidence="2" type="ORF">GIB67_016842</name>
</gene>
<keyword evidence="3" id="KW-1185">Reference proteome</keyword>
<sequence>MPKVMAGKPNTSKKWSRRPEEESSVSCGSGSSCDANLDDITGFGLGPRRSHRQRKNVSYNKNGSEDDDFVSTKKSKACEKSNLTEDQNEASMVEKAPKTNEAANTKVEEGITEKAEEYDTNREEVSPEIQISTTLIWTEKKNVLGQIKCGL</sequence>
<dbReference type="AlphaFoldDB" id="A0A7J7LQE6"/>
<protein>
    <submittedName>
        <fullName evidence="2">Uncharacterized protein</fullName>
    </submittedName>
</protein>